<protein>
    <submittedName>
        <fullName evidence="2">Uncharacterized protein</fullName>
    </submittedName>
</protein>
<evidence type="ECO:0000313" key="3">
    <source>
        <dbReference type="Proteomes" id="UP001054837"/>
    </source>
</evidence>
<keyword evidence="1" id="KW-0472">Membrane</keyword>
<comment type="caution">
    <text evidence="2">The sequence shown here is derived from an EMBL/GenBank/DDBJ whole genome shotgun (WGS) entry which is preliminary data.</text>
</comment>
<evidence type="ECO:0000313" key="2">
    <source>
        <dbReference type="EMBL" id="GIX92004.1"/>
    </source>
</evidence>
<evidence type="ECO:0000256" key="1">
    <source>
        <dbReference type="SAM" id="Phobius"/>
    </source>
</evidence>
<keyword evidence="1" id="KW-1133">Transmembrane helix</keyword>
<reference evidence="2 3" key="1">
    <citation type="submission" date="2021-06" db="EMBL/GenBank/DDBJ databases">
        <title>Caerostris darwini draft genome.</title>
        <authorList>
            <person name="Kono N."/>
            <person name="Arakawa K."/>
        </authorList>
    </citation>
    <scope>NUCLEOTIDE SEQUENCE [LARGE SCALE GENOMIC DNA]</scope>
</reference>
<dbReference type="EMBL" id="BPLQ01002359">
    <property type="protein sequence ID" value="GIX92004.1"/>
    <property type="molecule type" value="Genomic_DNA"/>
</dbReference>
<organism evidence="2 3">
    <name type="scientific">Caerostris darwini</name>
    <dbReference type="NCBI Taxonomy" id="1538125"/>
    <lineage>
        <taxon>Eukaryota</taxon>
        <taxon>Metazoa</taxon>
        <taxon>Ecdysozoa</taxon>
        <taxon>Arthropoda</taxon>
        <taxon>Chelicerata</taxon>
        <taxon>Arachnida</taxon>
        <taxon>Araneae</taxon>
        <taxon>Araneomorphae</taxon>
        <taxon>Entelegynae</taxon>
        <taxon>Araneoidea</taxon>
        <taxon>Araneidae</taxon>
        <taxon>Caerostris</taxon>
    </lineage>
</organism>
<keyword evidence="3" id="KW-1185">Reference proteome</keyword>
<accession>A0AAV4P4P8</accession>
<feature type="transmembrane region" description="Helical" evidence="1">
    <location>
        <begin position="43"/>
        <end position="63"/>
    </location>
</feature>
<keyword evidence="1" id="KW-0812">Transmembrane</keyword>
<gene>
    <name evidence="2" type="ORF">CDAR_289571</name>
</gene>
<name>A0AAV4P4P8_9ARAC</name>
<dbReference type="Proteomes" id="UP001054837">
    <property type="component" value="Unassembled WGS sequence"/>
</dbReference>
<proteinExistence type="predicted"/>
<sequence>MILHFGGKDFGLVMALTCRNPPLKLFGKDWWNYFARTGEHKGISLRILALICATGSVVITGLWQEFVVFRLLMSEGAIYCSVFQISDCRMNMKV</sequence>
<dbReference type="AlphaFoldDB" id="A0AAV4P4P8"/>